<feature type="region of interest" description="Disordered" evidence="1">
    <location>
        <begin position="21"/>
        <end position="60"/>
    </location>
</feature>
<feature type="compositionally biased region" description="Polar residues" evidence="1">
    <location>
        <begin position="21"/>
        <end position="32"/>
    </location>
</feature>
<evidence type="ECO:0000259" key="2">
    <source>
        <dbReference type="Pfam" id="PF08719"/>
    </source>
</evidence>
<dbReference type="Gene3D" id="1.10.357.40">
    <property type="entry name" value="YbiA-like"/>
    <property type="match status" value="1"/>
</dbReference>
<dbReference type="EMBL" id="LKMD01000101">
    <property type="protein sequence ID" value="PIA99585.1"/>
    <property type="molecule type" value="Genomic_DNA"/>
</dbReference>
<evidence type="ECO:0000313" key="3">
    <source>
        <dbReference type="EMBL" id="PIA99585.1"/>
    </source>
</evidence>
<evidence type="ECO:0000256" key="1">
    <source>
        <dbReference type="SAM" id="MobiDB-lite"/>
    </source>
</evidence>
<dbReference type="Pfam" id="PF08719">
    <property type="entry name" value="NADAR"/>
    <property type="match status" value="1"/>
</dbReference>
<comment type="caution">
    <text evidence="3">The sequence shown here is derived from an EMBL/GenBank/DDBJ whole genome shotgun (WGS) entry which is preliminary data.</text>
</comment>
<dbReference type="AlphaFoldDB" id="A0A2G5I447"/>
<dbReference type="CDD" id="cd15457">
    <property type="entry name" value="NADAR"/>
    <property type="match status" value="1"/>
</dbReference>
<gene>
    <name evidence="3" type="ORF">CB0940_02376</name>
</gene>
<protein>
    <submittedName>
        <fullName evidence="3">Hypotheticalsprotein</fullName>
    </submittedName>
</protein>
<reference evidence="3 4" key="1">
    <citation type="submission" date="2015-10" db="EMBL/GenBank/DDBJ databases">
        <title>The cercosporin biosynthetic gene cluster was horizontally transferred to several fungal lineages and shown to be expanded in Cercospora beticola based on microsynteny with recipient genomes.</title>
        <authorList>
            <person name="De Jonge R."/>
            <person name="Ebert M.K."/>
            <person name="Suttle J.C."/>
            <person name="Jurick Ii W.M."/>
            <person name="Secor G.A."/>
            <person name="Thomma B.P."/>
            <person name="Van De Peer Y."/>
            <person name="Bolton M.D."/>
        </authorList>
    </citation>
    <scope>NUCLEOTIDE SEQUENCE [LARGE SCALE GENOMIC DNA]</scope>
    <source>
        <strain evidence="3 4">09-40</strain>
    </source>
</reference>
<name>A0A2G5I447_CERBT</name>
<sequence>MRQWHTSIRRYLHFVLTPTMTRQKPTQLSSDRLQTRKQLAGISKNNRTLRTPSKMNSTRNKNLQKGVFHTTGYNQTADSKVATESEDTTSSPSPVLFWKPTQTYGYLGQWHMSSFTDPSNNQTFNCAEQYMMYHKAILFNDLDVASQIMQTDNPRQHKSLGARVKNFSDKAWNKEKTNIVENGNWLKFTQSEELKTWLLSTGESELVEASPYDRIWGIGFMAGDALKVERSSWGENLLGKVLMRVRDRLRAKELESVAEKNDLQEKVAE</sequence>
<dbReference type="OrthoDB" id="206452at2759"/>
<dbReference type="SUPFAM" id="SSF143990">
    <property type="entry name" value="YbiA-like"/>
    <property type="match status" value="1"/>
</dbReference>
<dbReference type="Proteomes" id="UP000230605">
    <property type="component" value="Chromosome 3"/>
</dbReference>
<dbReference type="InterPro" id="IPR012816">
    <property type="entry name" value="NADAR"/>
</dbReference>
<dbReference type="NCBIfam" id="TIGR02464">
    <property type="entry name" value="ribofla_fusion"/>
    <property type="match status" value="1"/>
</dbReference>
<feature type="domain" description="NADAR" evidence="2">
    <location>
        <begin position="96"/>
        <end position="250"/>
    </location>
</feature>
<evidence type="ECO:0000313" key="4">
    <source>
        <dbReference type="Proteomes" id="UP000230605"/>
    </source>
</evidence>
<accession>A0A2G5I447</accession>
<proteinExistence type="predicted"/>
<organism evidence="3 4">
    <name type="scientific">Cercospora beticola</name>
    <name type="common">Sugarbeet leaf spot fungus</name>
    <dbReference type="NCBI Taxonomy" id="122368"/>
    <lineage>
        <taxon>Eukaryota</taxon>
        <taxon>Fungi</taxon>
        <taxon>Dikarya</taxon>
        <taxon>Ascomycota</taxon>
        <taxon>Pezizomycotina</taxon>
        <taxon>Dothideomycetes</taxon>
        <taxon>Dothideomycetidae</taxon>
        <taxon>Mycosphaerellales</taxon>
        <taxon>Mycosphaerellaceae</taxon>
        <taxon>Cercospora</taxon>
    </lineage>
</organism>
<dbReference type="InterPro" id="IPR037238">
    <property type="entry name" value="YbiA-like_sf"/>
</dbReference>
<feature type="compositionally biased region" description="Polar residues" evidence="1">
    <location>
        <begin position="43"/>
        <end position="60"/>
    </location>
</feature>